<dbReference type="InterPro" id="IPR050371">
    <property type="entry name" value="Fungal_virulence_M36"/>
</dbReference>
<dbReference type="Proteomes" id="UP001465976">
    <property type="component" value="Unassembled WGS sequence"/>
</dbReference>
<evidence type="ECO:0000313" key="8">
    <source>
        <dbReference type="EMBL" id="KAL0569293.1"/>
    </source>
</evidence>
<sequence>MHRYGLTESGSNLQDDYFDKGGMANDRLNLSVCDVFSQSWAFTVMPPEGQSRLHRTSLYYSTNSRRRPPAKEVDLPHELTNFVSNRMIGGGTGTCLQEYEAMVLEEAWSDAVAEYASDLTPATVR</sequence>
<keyword evidence="4 7" id="KW-0378">Hydrolase</keyword>
<keyword evidence="5 7" id="KW-0862">Zinc</keyword>
<comment type="caution">
    <text evidence="8">The sequence shown here is derived from an EMBL/GenBank/DDBJ whole genome shotgun (WGS) entry which is preliminary data.</text>
</comment>
<comment type="similarity">
    <text evidence="7">Belongs to the peptidase M36 family.</text>
</comment>
<dbReference type="EMBL" id="JBAHYK010001152">
    <property type="protein sequence ID" value="KAL0569293.1"/>
    <property type="molecule type" value="Genomic_DNA"/>
</dbReference>
<protein>
    <recommendedName>
        <fullName evidence="7">Extracellular metalloproteinase</fullName>
        <ecNumber evidence="7">3.4.24.-</ecNumber>
    </recommendedName>
    <alternativeName>
        <fullName evidence="7">Fungalysin</fullName>
    </alternativeName>
</protein>
<evidence type="ECO:0000256" key="7">
    <source>
        <dbReference type="RuleBase" id="RU364017"/>
    </source>
</evidence>
<keyword evidence="2 7" id="KW-0645">Protease</keyword>
<reference evidence="8 9" key="1">
    <citation type="submission" date="2024-02" db="EMBL/GenBank/DDBJ databases">
        <title>A draft genome for the cacao thread blight pathogen Marasmius crinis-equi.</title>
        <authorList>
            <person name="Cohen S.P."/>
            <person name="Baruah I.K."/>
            <person name="Amoako-Attah I."/>
            <person name="Bukari Y."/>
            <person name="Meinhardt L.W."/>
            <person name="Bailey B.A."/>
        </authorList>
    </citation>
    <scope>NUCLEOTIDE SEQUENCE [LARGE SCALE GENOMIC DNA]</scope>
    <source>
        <strain evidence="8 9">GH-76</strain>
    </source>
</reference>
<keyword evidence="6 7" id="KW-0482">Metalloprotease</keyword>
<evidence type="ECO:0000256" key="4">
    <source>
        <dbReference type="ARBA" id="ARBA00022801"/>
    </source>
</evidence>
<evidence type="ECO:0000256" key="2">
    <source>
        <dbReference type="ARBA" id="ARBA00022670"/>
    </source>
</evidence>
<comment type="subcellular location">
    <subcellularLocation>
        <location evidence="7">Secreted</location>
    </subcellularLocation>
</comment>
<organism evidence="8 9">
    <name type="scientific">Marasmius crinis-equi</name>
    <dbReference type="NCBI Taxonomy" id="585013"/>
    <lineage>
        <taxon>Eukaryota</taxon>
        <taxon>Fungi</taxon>
        <taxon>Dikarya</taxon>
        <taxon>Basidiomycota</taxon>
        <taxon>Agaricomycotina</taxon>
        <taxon>Agaricomycetes</taxon>
        <taxon>Agaricomycetidae</taxon>
        <taxon>Agaricales</taxon>
        <taxon>Marasmiineae</taxon>
        <taxon>Marasmiaceae</taxon>
        <taxon>Marasmius</taxon>
    </lineage>
</organism>
<dbReference type="EC" id="3.4.24.-" evidence="7"/>
<evidence type="ECO:0000256" key="6">
    <source>
        <dbReference type="ARBA" id="ARBA00023049"/>
    </source>
</evidence>
<keyword evidence="7" id="KW-0865">Zymogen</keyword>
<accession>A0ABR3F2F3</accession>
<keyword evidence="9" id="KW-1185">Reference proteome</keyword>
<keyword evidence="3 7" id="KW-0479">Metal-binding</keyword>
<name>A0ABR3F2F3_9AGAR</name>
<evidence type="ECO:0000313" key="9">
    <source>
        <dbReference type="Proteomes" id="UP001465976"/>
    </source>
</evidence>
<evidence type="ECO:0000256" key="5">
    <source>
        <dbReference type="ARBA" id="ARBA00022833"/>
    </source>
</evidence>
<dbReference type="Pfam" id="PF02128">
    <property type="entry name" value="Peptidase_M36"/>
    <property type="match status" value="1"/>
</dbReference>
<dbReference type="PANTHER" id="PTHR33478:SF1">
    <property type="entry name" value="EXTRACELLULAR METALLOPROTEINASE MEP"/>
    <property type="match status" value="1"/>
</dbReference>
<evidence type="ECO:0000256" key="3">
    <source>
        <dbReference type="ARBA" id="ARBA00022723"/>
    </source>
</evidence>
<dbReference type="InterPro" id="IPR001842">
    <property type="entry name" value="Peptidase_M36"/>
</dbReference>
<dbReference type="PANTHER" id="PTHR33478">
    <property type="entry name" value="EXTRACELLULAR METALLOPROTEINASE MEP"/>
    <property type="match status" value="1"/>
</dbReference>
<dbReference type="Gene3D" id="3.10.170.10">
    <property type="match status" value="1"/>
</dbReference>
<evidence type="ECO:0000256" key="1">
    <source>
        <dbReference type="ARBA" id="ARBA00001947"/>
    </source>
</evidence>
<keyword evidence="7" id="KW-0964">Secreted</keyword>
<comment type="cofactor">
    <cofactor evidence="1 7">
        <name>Zn(2+)</name>
        <dbReference type="ChEBI" id="CHEBI:29105"/>
    </cofactor>
</comment>
<proteinExistence type="inferred from homology"/>
<gene>
    <name evidence="8" type="ORF">V5O48_012680</name>
</gene>